<dbReference type="InterPro" id="IPR056681">
    <property type="entry name" value="DUF7779"/>
</dbReference>
<feature type="compositionally biased region" description="Pro residues" evidence="6">
    <location>
        <begin position="825"/>
        <end position="834"/>
    </location>
</feature>
<feature type="compositionally biased region" description="Polar residues" evidence="6">
    <location>
        <begin position="835"/>
        <end position="856"/>
    </location>
</feature>
<keyword evidence="9" id="KW-1185">Reference proteome</keyword>
<name>A0A9P4T817_CURKU</name>
<dbReference type="Gene3D" id="1.25.40.10">
    <property type="entry name" value="Tetratricopeptide repeat domain"/>
    <property type="match status" value="1"/>
</dbReference>
<dbReference type="Gene3D" id="1.20.120.560">
    <property type="entry name" value="alix/aip1 in complex with the ypdl late domain"/>
    <property type="match status" value="1"/>
</dbReference>
<dbReference type="InterPro" id="IPR011990">
    <property type="entry name" value="TPR-like_helical_dom_sf"/>
</dbReference>
<evidence type="ECO:0000256" key="5">
    <source>
        <dbReference type="ARBA" id="ARBA00041284"/>
    </source>
</evidence>
<dbReference type="CDD" id="cd09237">
    <property type="entry name" value="V_ScBro1_like"/>
    <property type="match status" value="1"/>
</dbReference>
<dbReference type="SUPFAM" id="SSF52540">
    <property type="entry name" value="P-loop containing nucleoside triphosphate hydrolases"/>
    <property type="match status" value="1"/>
</dbReference>
<feature type="compositionally biased region" description="Pro residues" evidence="6">
    <location>
        <begin position="934"/>
        <end position="946"/>
    </location>
</feature>
<keyword evidence="4" id="KW-0967">Endosome</keyword>
<proteinExistence type="predicted"/>
<dbReference type="InterPro" id="IPR038305">
    <property type="entry name" value="HeLo_sf"/>
</dbReference>
<dbReference type="Pfam" id="PF13949">
    <property type="entry name" value="ALIX_LYPXL_bnd"/>
    <property type="match status" value="1"/>
</dbReference>
<comment type="subcellular location">
    <subcellularLocation>
        <location evidence="2">Cytoplasm</location>
    </subcellularLocation>
    <subcellularLocation>
        <location evidence="1">Endosome</location>
    </subcellularLocation>
</comment>
<dbReference type="Pfam" id="PF03097">
    <property type="entry name" value="BRO1"/>
    <property type="match status" value="1"/>
</dbReference>
<reference evidence="8" key="1">
    <citation type="submission" date="2019-04" db="EMBL/GenBank/DDBJ databases">
        <title>Sequencing of skin fungus with MAO and IRED activity.</title>
        <authorList>
            <person name="Marsaioli A.J."/>
            <person name="Bonatto J.M.C."/>
            <person name="Reis Junior O."/>
        </authorList>
    </citation>
    <scope>NUCLEOTIDE SEQUENCE</scope>
    <source>
        <strain evidence="8">30M1</strain>
    </source>
</reference>
<protein>
    <recommendedName>
        <fullName evidence="5">BRO domain-containing protein 1</fullName>
    </recommendedName>
</protein>
<evidence type="ECO:0000313" key="9">
    <source>
        <dbReference type="Proteomes" id="UP000801428"/>
    </source>
</evidence>
<feature type="domain" description="BRO1" evidence="7">
    <location>
        <begin position="6"/>
        <end position="408"/>
    </location>
</feature>
<feature type="compositionally biased region" description="Low complexity" evidence="6">
    <location>
        <begin position="866"/>
        <end position="879"/>
    </location>
</feature>
<dbReference type="InterPro" id="IPR025304">
    <property type="entry name" value="ALIX_V_dom"/>
</dbReference>
<dbReference type="GO" id="GO:0043328">
    <property type="term" value="P:protein transport to vacuole involved in ubiquitin-dependent protein catabolic process via the multivesicular body sorting pathway"/>
    <property type="evidence" value="ECO:0007669"/>
    <property type="project" value="TreeGrafter"/>
</dbReference>
<evidence type="ECO:0000256" key="4">
    <source>
        <dbReference type="ARBA" id="ARBA00022753"/>
    </source>
</evidence>
<dbReference type="SMART" id="SM01041">
    <property type="entry name" value="BRO1"/>
    <property type="match status" value="1"/>
</dbReference>
<accession>A0A9P4T817</accession>
<dbReference type="SUPFAM" id="SSF48452">
    <property type="entry name" value="TPR-like"/>
    <property type="match status" value="1"/>
</dbReference>
<evidence type="ECO:0000256" key="1">
    <source>
        <dbReference type="ARBA" id="ARBA00004177"/>
    </source>
</evidence>
<dbReference type="InterPro" id="IPR027417">
    <property type="entry name" value="P-loop_NTPase"/>
</dbReference>
<dbReference type="Proteomes" id="UP000801428">
    <property type="component" value="Unassembled WGS sequence"/>
</dbReference>
<dbReference type="OrthoDB" id="2141925at2759"/>
<feature type="region of interest" description="Disordered" evidence="6">
    <location>
        <begin position="781"/>
        <end position="958"/>
    </location>
</feature>
<dbReference type="PANTHER" id="PTHR23030">
    <property type="entry name" value="PCD6 INTERACTING PROTEIN-RELATED"/>
    <property type="match status" value="1"/>
</dbReference>
<dbReference type="Gene3D" id="3.40.50.300">
    <property type="entry name" value="P-loop containing nucleotide triphosphate hydrolases"/>
    <property type="match status" value="1"/>
</dbReference>
<organism evidence="8 9">
    <name type="scientific">Curvularia kusanoi</name>
    <name type="common">Cochliobolus kusanoi</name>
    <dbReference type="NCBI Taxonomy" id="90978"/>
    <lineage>
        <taxon>Eukaryota</taxon>
        <taxon>Fungi</taxon>
        <taxon>Dikarya</taxon>
        <taxon>Ascomycota</taxon>
        <taxon>Pezizomycotina</taxon>
        <taxon>Dothideomycetes</taxon>
        <taxon>Pleosporomycetidae</taxon>
        <taxon>Pleosporales</taxon>
        <taxon>Pleosporineae</taxon>
        <taxon>Pleosporaceae</taxon>
        <taxon>Curvularia</taxon>
    </lineage>
</organism>
<gene>
    <name evidence="8" type="primary">BRO1</name>
    <name evidence="8" type="ORF">E8E13_004897</name>
</gene>
<dbReference type="Gene3D" id="1.25.40.280">
    <property type="entry name" value="alix/aip1 like domains"/>
    <property type="match status" value="1"/>
</dbReference>
<dbReference type="CDD" id="cd22541">
    <property type="entry name" value="SP5_N"/>
    <property type="match status" value="1"/>
</dbReference>
<evidence type="ECO:0000259" key="7">
    <source>
        <dbReference type="PROSITE" id="PS51180"/>
    </source>
</evidence>
<dbReference type="GO" id="GO:0005768">
    <property type="term" value="C:endosome"/>
    <property type="evidence" value="ECO:0007669"/>
    <property type="project" value="UniProtKB-SubCell"/>
</dbReference>
<dbReference type="InterPro" id="IPR004328">
    <property type="entry name" value="BRO1_dom"/>
</dbReference>
<evidence type="ECO:0000256" key="3">
    <source>
        <dbReference type="ARBA" id="ARBA00022490"/>
    </source>
</evidence>
<dbReference type="EMBL" id="SWKU01000026">
    <property type="protein sequence ID" value="KAF2996692.1"/>
    <property type="molecule type" value="Genomic_DNA"/>
</dbReference>
<keyword evidence="3" id="KW-0963">Cytoplasm</keyword>
<dbReference type="Pfam" id="PF14479">
    <property type="entry name" value="HeLo"/>
    <property type="match status" value="1"/>
</dbReference>
<dbReference type="PANTHER" id="PTHR23030:SF30">
    <property type="entry name" value="TYROSINE-PROTEIN PHOSPHATASE NON-RECEPTOR TYPE 23"/>
    <property type="match status" value="1"/>
</dbReference>
<feature type="compositionally biased region" description="Low complexity" evidence="6">
    <location>
        <begin position="892"/>
        <end position="933"/>
    </location>
</feature>
<dbReference type="InterPro" id="IPR029498">
    <property type="entry name" value="HeLo_dom"/>
</dbReference>
<comment type="caution">
    <text evidence="8">The sequence shown here is derived from an EMBL/GenBank/DDBJ whole genome shotgun (WGS) entry which is preliminary data.</text>
</comment>
<dbReference type="Pfam" id="PF25000">
    <property type="entry name" value="DUF7779"/>
    <property type="match status" value="1"/>
</dbReference>
<evidence type="ECO:0000313" key="8">
    <source>
        <dbReference type="EMBL" id="KAF2996692.1"/>
    </source>
</evidence>
<dbReference type="Gene3D" id="1.20.120.1020">
    <property type="entry name" value="Prion-inhibition and propagation, HeLo domain"/>
    <property type="match status" value="1"/>
</dbReference>
<dbReference type="Gene3D" id="1.20.140.50">
    <property type="entry name" value="alix/aip1 like domains"/>
    <property type="match status" value="1"/>
</dbReference>
<sequence length="2001" mass="224835">MATQIPMISVPLKQTNEIDWIQPLKGYIRQTYGDDPERYAEECATLNRLRQDMRGAGKDSAAGRDLLYRYYGQLELLDLRFPVDENHIKISFTWFDAFTHKPTSQYSLAYEKASIIFNISAVLSCHAAHQNRHEEVGLKTAYHSFQASAGMFTYINENFLHAPSQDLGRETVKCLINIMLAQAQEVFLEKQIVDGKKVGLLAKLASQAAFLYTQAVEGAQENVTNAVFEKVWLMVVQIKSHHMASLAQYYQALADDDANSHGVAICRLQVAETSARDANRAANGFPNSTPANSNLTAETHGILAEMTKKHLANVQEKLKEFMKDNDFIYHQGIPNEASLTAIPKLPAAKAIPVSELYQGQDIQRIIGPDIFQKIVPLAVTESASLYDEEKAKLIRAESERVEVANDEMAASLDYLKLPDSLNVLRGGMDQDMMVDSDFRKWCEDLAGHQSFSSAFDQLNRDKSEIQGQLDASMKQLDMEESVCEKMRSKYGAEWTQQPSSRLTATLRSDVRNYRGAIEEASTSDAQLYNTFRQCEADFDEMRSAGETDEADVLYQRAMIKAGAQKGKSPGPAQGNLIDDDYDDGPTVADQIAIVEDLLRKLNLVKKERTQILTDLKSKVHSDDISNVLILNKKAIANQESQLFKAELEKFRPHQNRILQANHKQASLLKELTRTYSDLLKDKRVRSEQSKYEAFSRQRNTVMTKYRRVNQNFNDLVAGLQRAQQFYSDMKETVSSLHKNVETFVNNRRSEGGQLLARIEQGKGTGADQEQQRLKELMERMSMEPSGSPVSSGSGGRKKSIPPPLSSTPGYPSTSSAGHMAYNPAASPPVTPRYPPTTQQPFMSPQQSYSGTPSNNFQPPPPRRESYQQYGHQHQSSQSYNPAQHQYNPVSPPAHQQFFSPPPAQHQQHQPWGQPPQQQQQQQQNQWGQNVPQGYVPPPPPPGPPPLQQQQDYSHFTGAYPGGPGISRSLWWINAAVFNFVHTAPARVQVASNLTLQLFEEEMEVAGVALAVPAVVQQLLKVCVAGYDLFTAAQSVGIDMRNRLHDLDVSKQIFEDWVRDLARHNDNLVDIIQPNSKRYKLILLDLSLIARIFTEVEQLENKYGISRIGQVTGDDNIQFKAKVETEGKVRVAEGSLRVSYRSTLHKARSVFKRSESKNNRLVHKETKADAPLSNGVKAAPLSATSSVVVPSTPLSFDSIVPNEIDLGARASDIELFTKNMSLEAAHYQEVIPRLKRYQWAYTSGEQLNSLISDLQKYVEHLRALTEYPMRWSQSAPALVLPAPFYEFKVGKQLPYPRLHTFRGREYLIQDVQDSLMSSKIGDGVRYKRAVVVLRGMGGIGKSQVALEYIYRNPEAYSAVFWVDGTSQSTANESGRQILQALIAHYSTKHQRNRAFVDVATDLGIPGQLKVDGTLSNEVATKPWPAIKRWMAREGNSGWCLIIDGLNVPEDITTMEEALPPCDYGHVIVTSRVPVPECKIIEVNFLDRTSSLSLLLGGQVENATEEIKEAAQATAKELGYLPIALSQAAAYVVNCGLDYVEYLSRLTRNMARYIGEEFSKKYPNGVFSCWQLSVEVLMRLMPQSIDLLRLCSFLSPSGVSKELLDRGLSAMEYFEHDNFQLEEAIDKLVQYSLMKRVSSNNSGEDQVYWIHPLVRHWASKTYFDGDSTIVETSAERLKKLYTEGALNAISLVGCSLKTSYGDREATEWNFERRNMTHITLCLDTYIRECKEIAGEAVPTIQVALALANFGGLKYHWRDFFASVKITELSIKLYDRLLCANPTPDIRLQKFLAKEQLMNGYLNGRVPHHDLKGLEEIIDEMIVEGEKMVGLNRSVLQSVKCLKGVNLARQERHQEAKVVFENCAEENKALLDPGDVESMAAIDWLAWVYMSMGDAENAERLFEQVLASSIQYQGLNHADTISALYWLSKCRKLSGDFQGQLKYMKRVAEGSEATYGLAYQLTTDRLAELMLCYRQVGQNDEADAVLARIHEAGWRLRDADTLSD</sequence>
<evidence type="ECO:0000256" key="2">
    <source>
        <dbReference type="ARBA" id="ARBA00004496"/>
    </source>
</evidence>
<feature type="compositionally biased region" description="Polar residues" evidence="6">
    <location>
        <begin position="806"/>
        <end position="816"/>
    </location>
</feature>
<dbReference type="CDD" id="cd09242">
    <property type="entry name" value="BRO1_ScBro1_like"/>
    <property type="match status" value="1"/>
</dbReference>
<evidence type="ECO:0000256" key="6">
    <source>
        <dbReference type="SAM" id="MobiDB-lite"/>
    </source>
</evidence>
<dbReference type="InterPro" id="IPR038499">
    <property type="entry name" value="BRO1_sf"/>
</dbReference>
<dbReference type="PROSITE" id="PS51180">
    <property type="entry name" value="BRO1"/>
    <property type="match status" value="1"/>
</dbReference>